<gene>
    <name evidence="1" type="ORF">GCM10009554_57310</name>
</gene>
<organism evidence="1 2">
    <name type="scientific">Kribbella koreensis</name>
    <dbReference type="NCBI Taxonomy" id="57909"/>
    <lineage>
        <taxon>Bacteria</taxon>
        <taxon>Bacillati</taxon>
        <taxon>Actinomycetota</taxon>
        <taxon>Actinomycetes</taxon>
        <taxon>Propionibacteriales</taxon>
        <taxon>Kribbellaceae</taxon>
        <taxon>Kribbella</taxon>
    </lineage>
</organism>
<evidence type="ECO:0000313" key="2">
    <source>
        <dbReference type="Proteomes" id="UP001500542"/>
    </source>
</evidence>
<protein>
    <submittedName>
        <fullName evidence="1">Uncharacterized protein</fullName>
    </submittedName>
</protein>
<proteinExistence type="predicted"/>
<evidence type="ECO:0000313" key="1">
    <source>
        <dbReference type="EMBL" id="GAA0953217.1"/>
    </source>
</evidence>
<keyword evidence="2" id="KW-1185">Reference proteome</keyword>
<dbReference type="EMBL" id="BAAAHK010000013">
    <property type="protein sequence ID" value="GAA0953217.1"/>
    <property type="molecule type" value="Genomic_DNA"/>
</dbReference>
<dbReference type="RefSeq" id="WP_343976763.1">
    <property type="nucleotide sequence ID" value="NZ_BAAAHK010000013.1"/>
</dbReference>
<accession>A0ABP4BRJ4</accession>
<comment type="caution">
    <text evidence="1">The sequence shown here is derived from an EMBL/GenBank/DDBJ whole genome shotgun (WGS) entry which is preliminary data.</text>
</comment>
<reference evidence="2" key="1">
    <citation type="journal article" date="2019" name="Int. J. Syst. Evol. Microbiol.">
        <title>The Global Catalogue of Microorganisms (GCM) 10K type strain sequencing project: providing services to taxonomists for standard genome sequencing and annotation.</title>
        <authorList>
            <consortium name="The Broad Institute Genomics Platform"/>
            <consortium name="The Broad Institute Genome Sequencing Center for Infectious Disease"/>
            <person name="Wu L."/>
            <person name="Ma J."/>
        </authorList>
    </citation>
    <scope>NUCLEOTIDE SEQUENCE [LARGE SCALE GENOMIC DNA]</scope>
    <source>
        <strain evidence="2">JCM 10977</strain>
    </source>
</reference>
<dbReference type="Proteomes" id="UP001500542">
    <property type="component" value="Unassembled WGS sequence"/>
</dbReference>
<name>A0ABP4BRJ4_9ACTN</name>
<sequence length="405" mass="46642">MTDAEAFHWLTDDQRQQLEDSQSSAWEREWPEYFGKYLDQTWPSWENEGDETRQDWVQERIQSIALGWLTPDQRTQLDPLTADRGDWREWLPRQLDEWWPDWSKAAPTELTNWFDSALPSLLPQQEAAFDARALTWVTAEQAAQLEVHTPTRGDWHQWLPLQMDTWWLDWSTAPADQLTPWLTQALPSLTPTQPTSDPRALDWLTPDQQTHLDSLTPTRGDWRQWLPLQLDTWWPGWTEAPPSQLTPWLDQALLALAPEDTSEAEAAAASGDTGVEGTVVDEITAAGTRQLDWVTDEQLVQLDELAKDRGNWHEWVPQELDQRWPGWQSEPDEVLVEWLSTVLSVLRLAPDSAADLDQVVDTFVADLLVPSLEQLDRSLVTELSQAEVEQVLAEIFEEELSEAEN</sequence>